<evidence type="ECO:0000256" key="1">
    <source>
        <dbReference type="SAM" id="MobiDB-lite"/>
    </source>
</evidence>
<gene>
    <name evidence="2" type="ORF">GZH47_23760</name>
</gene>
<dbReference type="RefSeq" id="WP_162643511.1">
    <property type="nucleotide sequence ID" value="NZ_CP048286.1"/>
</dbReference>
<dbReference type="Proteomes" id="UP000479114">
    <property type="component" value="Chromosome"/>
</dbReference>
<feature type="compositionally biased region" description="Low complexity" evidence="1">
    <location>
        <begin position="69"/>
        <end position="78"/>
    </location>
</feature>
<dbReference type="KEGG" id="prz:GZH47_23760"/>
<proteinExistence type="predicted"/>
<evidence type="ECO:0000313" key="2">
    <source>
        <dbReference type="EMBL" id="QHW33515.1"/>
    </source>
</evidence>
<reference evidence="2 3" key="1">
    <citation type="submission" date="2020-02" db="EMBL/GenBank/DDBJ databases">
        <title>Paenibacillus sp. nov., isolated from rhizosphere soil of tomato.</title>
        <authorList>
            <person name="Weon H.-Y."/>
            <person name="Lee S.A."/>
        </authorList>
    </citation>
    <scope>NUCLEOTIDE SEQUENCE [LARGE SCALE GENOMIC DNA]</scope>
    <source>
        <strain evidence="2 3">14171R-81</strain>
    </source>
</reference>
<organism evidence="2 3">
    <name type="scientific">Paenibacillus rhizovicinus</name>
    <dbReference type="NCBI Taxonomy" id="2704463"/>
    <lineage>
        <taxon>Bacteria</taxon>
        <taxon>Bacillati</taxon>
        <taxon>Bacillota</taxon>
        <taxon>Bacilli</taxon>
        <taxon>Bacillales</taxon>
        <taxon>Paenibacillaceae</taxon>
        <taxon>Paenibacillus</taxon>
    </lineage>
</organism>
<feature type="region of interest" description="Disordered" evidence="1">
    <location>
        <begin position="25"/>
        <end position="115"/>
    </location>
</feature>
<accession>A0A6C0P4Z2</accession>
<dbReference type="AlphaFoldDB" id="A0A6C0P4Z2"/>
<evidence type="ECO:0000313" key="3">
    <source>
        <dbReference type="Proteomes" id="UP000479114"/>
    </source>
</evidence>
<name>A0A6C0P4Z2_9BACL</name>
<feature type="compositionally biased region" description="Polar residues" evidence="1">
    <location>
        <begin position="41"/>
        <end position="57"/>
    </location>
</feature>
<protein>
    <submittedName>
        <fullName evidence="2">Uncharacterized protein</fullName>
    </submittedName>
</protein>
<keyword evidence="3" id="KW-1185">Reference proteome</keyword>
<dbReference type="EMBL" id="CP048286">
    <property type="protein sequence ID" value="QHW33515.1"/>
    <property type="molecule type" value="Genomic_DNA"/>
</dbReference>
<feature type="compositionally biased region" description="Basic and acidic residues" evidence="1">
    <location>
        <begin position="79"/>
        <end position="89"/>
    </location>
</feature>
<sequence>MDWIGLDWIGLEWIGLDWNGLAVDNRDTRRRRQMADESTYEPITSGRTENRLQTSAGPASGDRLRTNPAGQSGAAGQEASDRGSDEAEGGRTGAVSDDDGLPAIGPAGAAPQWRDFYRAIRDAVSDMRSGK</sequence>
<feature type="compositionally biased region" description="Low complexity" evidence="1">
    <location>
        <begin position="101"/>
        <end position="111"/>
    </location>
</feature>